<dbReference type="GO" id="GO:0071013">
    <property type="term" value="C:catalytic step 2 spliceosome"/>
    <property type="evidence" value="ECO:0007669"/>
    <property type="project" value="TreeGrafter"/>
</dbReference>
<keyword evidence="5 7" id="KW-0508">mRNA splicing</keyword>
<dbReference type="Pfam" id="PF08231">
    <property type="entry name" value="SYF2"/>
    <property type="match status" value="1"/>
</dbReference>
<organism evidence="9 10">
    <name type="scientific">Tetranychus urticae</name>
    <name type="common">Two-spotted spider mite</name>
    <dbReference type="NCBI Taxonomy" id="32264"/>
    <lineage>
        <taxon>Eukaryota</taxon>
        <taxon>Metazoa</taxon>
        <taxon>Ecdysozoa</taxon>
        <taxon>Arthropoda</taxon>
        <taxon>Chelicerata</taxon>
        <taxon>Arachnida</taxon>
        <taxon>Acari</taxon>
        <taxon>Acariformes</taxon>
        <taxon>Trombidiformes</taxon>
        <taxon>Prostigmata</taxon>
        <taxon>Eleutherengona</taxon>
        <taxon>Raphignathae</taxon>
        <taxon>Tetranychoidea</taxon>
        <taxon>Tetranychidae</taxon>
        <taxon>Tetranychus</taxon>
    </lineage>
</organism>
<dbReference type="Proteomes" id="UP000015104">
    <property type="component" value="Unassembled WGS sequence"/>
</dbReference>
<comment type="function">
    <text evidence="7">Involved in pre-mRNA splicing.</text>
</comment>
<feature type="compositionally biased region" description="Low complexity" evidence="8">
    <location>
        <begin position="7"/>
        <end position="17"/>
    </location>
</feature>
<comment type="similarity">
    <text evidence="2 7">Belongs to the SYF2 family.</text>
</comment>
<dbReference type="GO" id="GO:0000974">
    <property type="term" value="C:Prp19 complex"/>
    <property type="evidence" value="ECO:0007669"/>
    <property type="project" value="TreeGrafter"/>
</dbReference>
<dbReference type="PANTHER" id="PTHR13264:SF5">
    <property type="entry name" value="PRE-MRNA-SPLICING FACTOR SYF2"/>
    <property type="match status" value="1"/>
</dbReference>
<accession>T1JU20</accession>
<keyword evidence="4 7" id="KW-0747">Spliceosome</keyword>
<comment type="subunit">
    <text evidence="7">May be part of a spliceosome complex.</text>
</comment>
<feature type="region of interest" description="Disordered" evidence="8">
    <location>
        <begin position="1"/>
        <end position="23"/>
    </location>
</feature>
<evidence type="ECO:0000256" key="1">
    <source>
        <dbReference type="ARBA" id="ARBA00004123"/>
    </source>
</evidence>
<evidence type="ECO:0000313" key="9">
    <source>
        <dbReference type="EnsemblMetazoa" id="tetur01g16240.1"/>
    </source>
</evidence>
<reference evidence="10" key="1">
    <citation type="submission" date="2011-08" db="EMBL/GenBank/DDBJ databases">
        <authorList>
            <person name="Rombauts S."/>
        </authorList>
    </citation>
    <scope>NUCLEOTIDE SEQUENCE</scope>
    <source>
        <strain evidence="10">London</strain>
    </source>
</reference>
<dbReference type="STRING" id="32264.T1JU20"/>
<dbReference type="GO" id="GO:0071014">
    <property type="term" value="C:post-mRNA release spliceosomal complex"/>
    <property type="evidence" value="ECO:0007669"/>
    <property type="project" value="TreeGrafter"/>
</dbReference>
<keyword evidence="10" id="KW-1185">Reference proteome</keyword>
<dbReference type="EMBL" id="CAEY01000486">
    <property type="status" value="NOT_ANNOTATED_CDS"/>
    <property type="molecule type" value="Genomic_DNA"/>
</dbReference>
<name>T1JU20_TETUR</name>
<dbReference type="PANTHER" id="PTHR13264">
    <property type="entry name" value="GCIP-INTERACTING PROTEIN P29"/>
    <property type="match status" value="1"/>
</dbReference>
<comment type="subcellular location">
    <subcellularLocation>
        <location evidence="1 7">Nucleus</location>
    </subcellularLocation>
</comment>
<evidence type="ECO:0000256" key="4">
    <source>
        <dbReference type="ARBA" id="ARBA00022728"/>
    </source>
</evidence>
<sequence length="237" mass="28022">MSALAGPSSSSPSTSSSLADKRQQRLQKLKELNKKRVEAIRQNHQEVVEEYKKAQLPKNWAKKQEFVDYKLQEEIEREEAKKKGLDHDRLKMLNIQADEAEKAERRRQAKKNVDPGFSGYEAATARQYNRQVKDIKPDMEEYEEVKKTLGDKAFYPKLEDMFDPAFKDTKEGIDRMVEDLDKQLEKRGKYSRRRRYDDDADIDFINERNRNFNKKLDRFYGQYTTEIKQNLERGTAV</sequence>
<evidence type="ECO:0000256" key="8">
    <source>
        <dbReference type="SAM" id="MobiDB-lite"/>
    </source>
</evidence>
<evidence type="ECO:0000256" key="2">
    <source>
        <dbReference type="ARBA" id="ARBA00010028"/>
    </source>
</evidence>
<protein>
    <recommendedName>
        <fullName evidence="7">Pre-mRNA-splicing factor SYF2</fullName>
    </recommendedName>
</protein>
<keyword evidence="6 7" id="KW-0539">Nucleus</keyword>
<dbReference type="OrthoDB" id="199717at2759"/>
<dbReference type="InterPro" id="IPR013260">
    <property type="entry name" value="mRNA_splic_SYF2"/>
</dbReference>
<dbReference type="OMA" id="RRRMHND"/>
<feature type="region of interest" description="Disordered" evidence="8">
    <location>
        <begin position="98"/>
        <end position="121"/>
    </location>
</feature>
<evidence type="ECO:0000256" key="7">
    <source>
        <dbReference type="RuleBase" id="RU367148"/>
    </source>
</evidence>
<dbReference type="AlphaFoldDB" id="T1JU20"/>
<evidence type="ECO:0000256" key="6">
    <source>
        <dbReference type="ARBA" id="ARBA00023242"/>
    </source>
</evidence>
<dbReference type="HOGENOM" id="CLU_051065_3_0_1"/>
<dbReference type="KEGG" id="tut:107366516"/>
<gene>
    <name evidence="9" type="primary">107366516</name>
</gene>
<reference evidence="9" key="2">
    <citation type="submission" date="2015-06" db="UniProtKB">
        <authorList>
            <consortium name="EnsemblMetazoa"/>
        </authorList>
    </citation>
    <scope>IDENTIFICATION</scope>
</reference>
<dbReference type="EnsemblMetazoa" id="tetur01g16240.1">
    <property type="protein sequence ID" value="tetur01g16240.1"/>
    <property type="gene ID" value="tetur01g16240"/>
</dbReference>
<proteinExistence type="inferred from homology"/>
<evidence type="ECO:0000313" key="10">
    <source>
        <dbReference type="Proteomes" id="UP000015104"/>
    </source>
</evidence>
<evidence type="ECO:0000256" key="3">
    <source>
        <dbReference type="ARBA" id="ARBA00022664"/>
    </source>
</evidence>
<keyword evidence="3 7" id="KW-0507">mRNA processing</keyword>
<evidence type="ECO:0000256" key="5">
    <source>
        <dbReference type="ARBA" id="ARBA00023187"/>
    </source>
</evidence>
<dbReference type="GO" id="GO:0000398">
    <property type="term" value="P:mRNA splicing, via spliceosome"/>
    <property type="evidence" value="ECO:0007669"/>
    <property type="project" value="UniProtKB-UniRule"/>
</dbReference>
<dbReference type="eggNOG" id="KOG2609">
    <property type="taxonomic scope" value="Eukaryota"/>
</dbReference>